<dbReference type="EMBL" id="DVIU01000082">
    <property type="protein sequence ID" value="HIS35784.1"/>
    <property type="molecule type" value="Genomic_DNA"/>
</dbReference>
<evidence type="ECO:0000313" key="3">
    <source>
        <dbReference type="Proteomes" id="UP000823928"/>
    </source>
</evidence>
<name>A0A9D1EY21_9BACT</name>
<accession>A0A9D1EY21</accession>
<sequence length="76" mass="9253">MKKELVKSIKEKEEQLEKLKEHVDKSVICSELYNKVVLEKAILKKQLDDLERNKLAEKVRYLFPRKKTRICDYFRK</sequence>
<protein>
    <submittedName>
        <fullName evidence="2">Uncharacterized protein</fullName>
    </submittedName>
</protein>
<evidence type="ECO:0000313" key="2">
    <source>
        <dbReference type="EMBL" id="HIS35784.1"/>
    </source>
</evidence>
<reference evidence="2" key="1">
    <citation type="submission" date="2020-10" db="EMBL/GenBank/DDBJ databases">
        <authorList>
            <person name="Gilroy R."/>
        </authorList>
    </citation>
    <scope>NUCLEOTIDE SEQUENCE</scope>
    <source>
        <strain evidence="2">6276</strain>
    </source>
</reference>
<reference evidence="2" key="2">
    <citation type="journal article" date="2021" name="PeerJ">
        <title>Extensive microbial diversity within the chicken gut microbiome revealed by metagenomics and culture.</title>
        <authorList>
            <person name="Gilroy R."/>
            <person name="Ravi A."/>
            <person name="Getino M."/>
            <person name="Pursley I."/>
            <person name="Horton D.L."/>
            <person name="Alikhan N.F."/>
            <person name="Baker D."/>
            <person name="Gharbi K."/>
            <person name="Hall N."/>
            <person name="Watson M."/>
            <person name="Adriaenssens E.M."/>
            <person name="Foster-Nyarko E."/>
            <person name="Jarju S."/>
            <person name="Secka A."/>
            <person name="Antonio M."/>
            <person name="Oren A."/>
            <person name="Chaudhuri R.R."/>
            <person name="La Ragione R."/>
            <person name="Hildebrand F."/>
            <person name="Pallen M.J."/>
        </authorList>
    </citation>
    <scope>NUCLEOTIDE SEQUENCE</scope>
    <source>
        <strain evidence="2">6276</strain>
    </source>
</reference>
<organism evidence="2 3">
    <name type="scientific">Candidatus Scatousia excrementigallinarum</name>
    <dbReference type="NCBI Taxonomy" id="2840935"/>
    <lineage>
        <taxon>Bacteria</taxon>
        <taxon>Candidatus Scatousia</taxon>
    </lineage>
</organism>
<evidence type="ECO:0000256" key="1">
    <source>
        <dbReference type="SAM" id="Coils"/>
    </source>
</evidence>
<keyword evidence="1" id="KW-0175">Coiled coil</keyword>
<comment type="caution">
    <text evidence="2">The sequence shown here is derived from an EMBL/GenBank/DDBJ whole genome shotgun (WGS) entry which is preliminary data.</text>
</comment>
<gene>
    <name evidence="2" type="ORF">IAC10_04040</name>
</gene>
<dbReference type="AlphaFoldDB" id="A0A9D1EY21"/>
<proteinExistence type="predicted"/>
<dbReference type="Proteomes" id="UP000823928">
    <property type="component" value="Unassembled WGS sequence"/>
</dbReference>
<feature type="coiled-coil region" evidence="1">
    <location>
        <begin position="2"/>
        <end position="60"/>
    </location>
</feature>